<gene>
    <name evidence="2" type="ORF">DMT42_30005</name>
</gene>
<keyword evidence="1" id="KW-0732">Signal</keyword>
<evidence type="ECO:0000256" key="1">
    <source>
        <dbReference type="SAM" id="SignalP"/>
    </source>
</evidence>
<name>A0A2U9P978_STRAS</name>
<evidence type="ECO:0008006" key="4">
    <source>
        <dbReference type="Google" id="ProtNLM"/>
    </source>
</evidence>
<organism evidence="2 3">
    <name type="scientific">Streptomyces actuosus</name>
    <dbReference type="NCBI Taxonomy" id="1885"/>
    <lineage>
        <taxon>Bacteria</taxon>
        <taxon>Bacillati</taxon>
        <taxon>Actinomycetota</taxon>
        <taxon>Actinomycetes</taxon>
        <taxon>Kitasatosporales</taxon>
        <taxon>Streptomycetaceae</taxon>
        <taxon>Streptomyces</taxon>
    </lineage>
</organism>
<protein>
    <recommendedName>
        <fullName evidence="4">Tat pathway signal sequence domain protein</fullName>
    </recommendedName>
</protein>
<sequence length="326" mass="34973">MDGTMDRRALLRSVLAGAVAAPAAGLLTAGTAEAAPAAFDVLLGDVTSGTIYQFARTKPFTRANVKWSFKPSGGHPMEHRVRDTSADGRILLVATGTRDSGVASIRRRSDNKLLWSASLGTYLHSVERAPGTGVVVVAGRSRGPAPGGDGGATKGGRIYVYRPTDRSSRSLVKAQQFDFHQAHGLLWDPQLERMWIIGGSVLRAYRIVTTASSAKLVADPGRRVKVTRGHDLQPDYTSPGRLLFTDTNGVYGYDKATKKVTLLYGRHHVKSFVRHASGEEMWTGAADGGSAFGTKWVHFNRAGARALETGGGPVVYKARILDPAYL</sequence>
<dbReference type="OrthoDB" id="1007317at2"/>
<feature type="chain" id="PRO_5016161074" description="Tat pathway signal sequence domain protein" evidence="1">
    <location>
        <begin position="35"/>
        <end position="326"/>
    </location>
</feature>
<accession>A0A2U9P978</accession>
<dbReference type="AlphaFoldDB" id="A0A2U9P978"/>
<proteinExistence type="predicted"/>
<dbReference type="PROSITE" id="PS51318">
    <property type="entry name" value="TAT"/>
    <property type="match status" value="1"/>
</dbReference>
<feature type="signal peptide" evidence="1">
    <location>
        <begin position="1"/>
        <end position="34"/>
    </location>
</feature>
<reference evidence="2 3" key="1">
    <citation type="submission" date="2018-06" db="EMBL/GenBank/DDBJ databases">
        <title>The complete genome sequence of a nosiheptide producer Streptomyces actuosus ATCC 25421: deducing the ability of producing a new class III lantibiotics.</title>
        <authorList>
            <person name="Liu W."/>
            <person name="Sun F."/>
            <person name="Hu Y."/>
        </authorList>
    </citation>
    <scope>NUCLEOTIDE SEQUENCE [LARGE SCALE GENOMIC DNA]</scope>
    <source>
        <strain evidence="2 3">ATCC 25421</strain>
    </source>
</reference>
<dbReference type="RefSeq" id="WP_110632151.1">
    <property type="nucleotide sequence ID" value="NZ_CP029788.1"/>
</dbReference>
<keyword evidence="3" id="KW-1185">Reference proteome</keyword>
<dbReference type="Proteomes" id="UP000247634">
    <property type="component" value="Chromosome"/>
</dbReference>
<dbReference type="EMBL" id="CP029788">
    <property type="protein sequence ID" value="AWT46112.1"/>
    <property type="molecule type" value="Genomic_DNA"/>
</dbReference>
<dbReference type="InterPro" id="IPR006311">
    <property type="entry name" value="TAT_signal"/>
</dbReference>
<evidence type="ECO:0000313" key="2">
    <source>
        <dbReference type="EMBL" id="AWT46112.1"/>
    </source>
</evidence>
<evidence type="ECO:0000313" key="3">
    <source>
        <dbReference type="Proteomes" id="UP000247634"/>
    </source>
</evidence>
<dbReference type="KEGG" id="sact:DMT42_30005"/>
<dbReference type="SUPFAM" id="SSF63825">
    <property type="entry name" value="YWTD domain"/>
    <property type="match status" value="1"/>
</dbReference>